<dbReference type="EMBL" id="JAFKCZ010000008">
    <property type="protein sequence ID" value="MBN7797479.1"/>
    <property type="molecule type" value="Genomic_DNA"/>
</dbReference>
<keyword evidence="1" id="KW-0732">Signal</keyword>
<comment type="caution">
    <text evidence="2">The sequence shown here is derived from an EMBL/GenBank/DDBJ whole genome shotgun (WGS) entry which is preliminary data.</text>
</comment>
<feature type="chain" id="PRO_5037933526" description="Curli production assembly/transport component CsgF" evidence="1">
    <location>
        <begin position="25"/>
        <end position="131"/>
    </location>
</feature>
<accession>A0A939DFY0</accession>
<sequence>MLTFRCTRAGIGACALCLLPAGVAAESIAMDSNEAPPSPSPLFAVAAVSAGELDANRGREGLDIDELVMQLNDVRADASVANNVLNSQSTGGNLVEAGAFSNAAGLVFNVQNSGNHVVIQNTTLINVNLEP</sequence>
<protein>
    <recommendedName>
        <fullName evidence="4">Curli production assembly/transport component CsgF</fullName>
    </recommendedName>
</protein>
<gene>
    <name evidence="2" type="ORF">JYP50_12795</name>
</gene>
<proteinExistence type="predicted"/>
<evidence type="ECO:0000313" key="3">
    <source>
        <dbReference type="Proteomes" id="UP000664303"/>
    </source>
</evidence>
<name>A0A939DFY0_9GAMM</name>
<dbReference type="Proteomes" id="UP000664303">
    <property type="component" value="Unassembled WGS sequence"/>
</dbReference>
<evidence type="ECO:0000256" key="1">
    <source>
        <dbReference type="SAM" id="SignalP"/>
    </source>
</evidence>
<feature type="signal peptide" evidence="1">
    <location>
        <begin position="1"/>
        <end position="24"/>
    </location>
</feature>
<dbReference type="RefSeq" id="WP_206560924.1">
    <property type="nucleotide sequence ID" value="NZ_JAFKCZ010000008.1"/>
</dbReference>
<evidence type="ECO:0000313" key="2">
    <source>
        <dbReference type="EMBL" id="MBN7797479.1"/>
    </source>
</evidence>
<evidence type="ECO:0008006" key="4">
    <source>
        <dbReference type="Google" id="ProtNLM"/>
    </source>
</evidence>
<dbReference type="AlphaFoldDB" id="A0A939DFY0"/>
<organism evidence="2 3">
    <name type="scientific">Parahaliea mediterranea</name>
    <dbReference type="NCBI Taxonomy" id="651086"/>
    <lineage>
        <taxon>Bacteria</taxon>
        <taxon>Pseudomonadati</taxon>
        <taxon>Pseudomonadota</taxon>
        <taxon>Gammaproteobacteria</taxon>
        <taxon>Cellvibrionales</taxon>
        <taxon>Halieaceae</taxon>
        <taxon>Parahaliea</taxon>
    </lineage>
</organism>
<reference evidence="2" key="1">
    <citation type="submission" date="2021-02" db="EMBL/GenBank/DDBJ databases">
        <title>PHA producing bacteria isolated from coastal sediment in Guangdong, Shenzhen.</title>
        <authorList>
            <person name="Zheng W."/>
            <person name="Yu S."/>
            <person name="Huang Y."/>
        </authorList>
    </citation>
    <scope>NUCLEOTIDE SEQUENCE</scope>
    <source>
        <strain evidence="2">TN14-10</strain>
    </source>
</reference>
<keyword evidence="3" id="KW-1185">Reference proteome</keyword>